<name>A0A372NWH1_9SPHI</name>
<evidence type="ECO:0000256" key="1">
    <source>
        <dbReference type="SAM" id="MobiDB-lite"/>
    </source>
</evidence>
<reference evidence="2 3" key="1">
    <citation type="submission" date="2018-08" db="EMBL/GenBank/DDBJ databases">
        <title>Mucilaginibacter sp. MYSH2.</title>
        <authorList>
            <person name="Seo T."/>
        </authorList>
    </citation>
    <scope>NUCLEOTIDE SEQUENCE [LARGE SCALE GENOMIC DNA]</scope>
    <source>
        <strain evidence="2 3">MYSH2</strain>
    </source>
</reference>
<feature type="compositionally biased region" description="Polar residues" evidence="1">
    <location>
        <begin position="58"/>
        <end position="67"/>
    </location>
</feature>
<dbReference type="AlphaFoldDB" id="A0A372NWH1"/>
<keyword evidence="3" id="KW-1185">Reference proteome</keyword>
<evidence type="ECO:0000313" key="2">
    <source>
        <dbReference type="EMBL" id="RFZ94019.1"/>
    </source>
</evidence>
<accession>A0A372NWH1</accession>
<proteinExistence type="predicted"/>
<sequence>MKVLGYIQNINHQQKSYHPMKKLAKGLVLSFIIGGLFACNSKTAKQRPNPDTPVTGVDTFSNQNLPKQDTLKAKPEPTQHATMQFVDYNDDSDYYQFIAQQGDNVYYFINSDDTDRSLNRGDLIDITWKHGMITIAGDDEKPEPAEMLVSVKKTSDGPVSKFRKEYNKQLKYTWSADEQYSKDYLDKIYKLAEYYLANTKNELLKNAINKRSDITYSIEQAERENRNYTLLGIAPVGENGANVAEWLYIDTETHRLYLFDQAEDTLRMFK</sequence>
<protein>
    <submittedName>
        <fullName evidence="2">Uncharacterized protein</fullName>
    </submittedName>
</protein>
<gene>
    <name evidence="2" type="ORF">D0C36_00195</name>
</gene>
<dbReference type="EMBL" id="QWDC01000001">
    <property type="protein sequence ID" value="RFZ94019.1"/>
    <property type="molecule type" value="Genomic_DNA"/>
</dbReference>
<evidence type="ECO:0000313" key="3">
    <source>
        <dbReference type="Proteomes" id="UP000264217"/>
    </source>
</evidence>
<feature type="region of interest" description="Disordered" evidence="1">
    <location>
        <begin position="43"/>
        <end position="76"/>
    </location>
</feature>
<organism evidence="2 3">
    <name type="scientific">Mucilaginibacter conchicola</name>
    <dbReference type="NCBI Taxonomy" id="2303333"/>
    <lineage>
        <taxon>Bacteria</taxon>
        <taxon>Pseudomonadati</taxon>
        <taxon>Bacteroidota</taxon>
        <taxon>Sphingobacteriia</taxon>
        <taxon>Sphingobacteriales</taxon>
        <taxon>Sphingobacteriaceae</taxon>
        <taxon>Mucilaginibacter</taxon>
    </lineage>
</organism>
<dbReference type="Proteomes" id="UP000264217">
    <property type="component" value="Unassembled WGS sequence"/>
</dbReference>
<comment type="caution">
    <text evidence="2">The sequence shown here is derived from an EMBL/GenBank/DDBJ whole genome shotgun (WGS) entry which is preliminary data.</text>
</comment>